<feature type="non-terminal residue" evidence="2">
    <location>
        <position position="1"/>
    </location>
</feature>
<organism evidence="2 3">
    <name type="scientific">Funneliformis mosseae</name>
    <name type="common">Endomycorrhizal fungus</name>
    <name type="synonym">Glomus mosseae</name>
    <dbReference type="NCBI Taxonomy" id="27381"/>
    <lineage>
        <taxon>Eukaryota</taxon>
        <taxon>Fungi</taxon>
        <taxon>Fungi incertae sedis</taxon>
        <taxon>Mucoromycota</taxon>
        <taxon>Glomeromycotina</taxon>
        <taxon>Glomeromycetes</taxon>
        <taxon>Glomerales</taxon>
        <taxon>Glomeraceae</taxon>
        <taxon>Funneliformis</taxon>
    </lineage>
</organism>
<dbReference type="EMBL" id="CAJVPP010005490">
    <property type="protein sequence ID" value="CAG8665886.1"/>
    <property type="molecule type" value="Genomic_DNA"/>
</dbReference>
<proteinExistence type="predicted"/>
<feature type="region of interest" description="Disordered" evidence="1">
    <location>
        <begin position="192"/>
        <end position="219"/>
    </location>
</feature>
<gene>
    <name evidence="2" type="ORF">FMOSSE_LOCUS12166</name>
</gene>
<dbReference type="AlphaFoldDB" id="A0A9N9E6T6"/>
<feature type="compositionally biased region" description="Basic and acidic residues" evidence="1">
    <location>
        <begin position="199"/>
        <end position="219"/>
    </location>
</feature>
<evidence type="ECO:0000313" key="3">
    <source>
        <dbReference type="Proteomes" id="UP000789375"/>
    </source>
</evidence>
<name>A0A9N9E6T6_FUNMO</name>
<sequence>MAVFSTANAIPHQLQKRTIDEDKCEYALPGLIYSNNPDPVVPGSLVTFTLNTTIPDHVITQSTTLHVYYVNTDTAKPVSDGYLGPVCTGTGCPINANTPFTAIAKFLHKTSSIINISDNNSESIAYNVPDDFRNLELLKDNFKSTSISTNKSDKVIVKKYVLSMNSAKNKCHYHQSGITSLLQLLDSKDNEGNIYDNSESSKKDENKDNKNREIKVSTS</sequence>
<dbReference type="Proteomes" id="UP000789375">
    <property type="component" value="Unassembled WGS sequence"/>
</dbReference>
<accession>A0A9N9E6T6</accession>
<keyword evidence="3" id="KW-1185">Reference proteome</keyword>
<reference evidence="2" key="1">
    <citation type="submission" date="2021-06" db="EMBL/GenBank/DDBJ databases">
        <authorList>
            <person name="Kallberg Y."/>
            <person name="Tangrot J."/>
            <person name="Rosling A."/>
        </authorList>
    </citation>
    <scope>NUCLEOTIDE SEQUENCE</scope>
    <source>
        <strain evidence="2">87-6 pot B 2015</strain>
    </source>
</reference>
<evidence type="ECO:0000313" key="2">
    <source>
        <dbReference type="EMBL" id="CAG8665886.1"/>
    </source>
</evidence>
<protein>
    <submittedName>
        <fullName evidence="2">9122_t:CDS:1</fullName>
    </submittedName>
</protein>
<comment type="caution">
    <text evidence="2">The sequence shown here is derived from an EMBL/GenBank/DDBJ whole genome shotgun (WGS) entry which is preliminary data.</text>
</comment>
<evidence type="ECO:0000256" key="1">
    <source>
        <dbReference type="SAM" id="MobiDB-lite"/>
    </source>
</evidence>